<keyword evidence="8" id="KW-0472">Membrane</keyword>
<feature type="domain" description="ABC transporter" evidence="9">
    <location>
        <begin position="253"/>
        <end position="490"/>
    </location>
</feature>
<dbReference type="Proteomes" id="UP000504752">
    <property type="component" value="Chromosome"/>
</dbReference>
<feature type="domain" description="ABC transporter" evidence="9">
    <location>
        <begin position="6"/>
        <end position="241"/>
    </location>
</feature>
<evidence type="ECO:0000256" key="2">
    <source>
        <dbReference type="ARBA" id="ARBA00022448"/>
    </source>
</evidence>
<dbReference type="PANTHER" id="PTHR43790">
    <property type="entry name" value="CARBOHYDRATE TRANSPORT ATP-BINDING PROTEIN MG119-RELATED"/>
    <property type="match status" value="1"/>
</dbReference>
<comment type="subcellular location">
    <subcellularLocation>
        <location evidence="1">Cell membrane</location>
        <topology evidence="1">Peripheral membrane protein</topology>
    </subcellularLocation>
</comment>
<dbReference type="PROSITE" id="PS00211">
    <property type="entry name" value="ABC_TRANSPORTER_1"/>
    <property type="match status" value="1"/>
</dbReference>
<dbReference type="EMBL" id="CP053642">
    <property type="protein sequence ID" value="QKD79212.1"/>
    <property type="molecule type" value="Genomic_DNA"/>
</dbReference>
<dbReference type="InterPro" id="IPR003439">
    <property type="entry name" value="ABC_transporter-like_ATP-bd"/>
</dbReference>
<dbReference type="KEGG" id="amam:HPC72_02140"/>
<dbReference type="InterPro" id="IPR003593">
    <property type="entry name" value="AAA+_ATPase"/>
</dbReference>
<dbReference type="SUPFAM" id="SSF52540">
    <property type="entry name" value="P-loop containing nucleoside triphosphate hydrolases"/>
    <property type="match status" value="2"/>
</dbReference>
<dbReference type="Gene3D" id="3.40.50.300">
    <property type="entry name" value="P-loop containing nucleotide triphosphate hydrolases"/>
    <property type="match status" value="2"/>
</dbReference>
<evidence type="ECO:0000256" key="3">
    <source>
        <dbReference type="ARBA" id="ARBA00022475"/>
    </source>
</evidence>
<evidence type="ECO:0000256" key="1">
    <source>
        <dbReference type="ARBA" id="ARBA00004202"/>
    </source>
</evidence>
<organism evidence="10 11">
    <name type="scientific">Actinomyces marmotae</name>
    <dbReference type="NCBI Taxonomy" id="2737173"/>
    <lineage>
        <taxon>Bacteria</taxon>
        <taxon>Bacillati</taxon>
        <taxon>Actinomycetota</taxon>
        <taxon>Actinomycetes</taxon>
        <taxon>Actinomycetales</taxon>
        <taxon>Actinomycetaceae</taxon>
        <taxon>Actinomyces</taxon>
    </lineage>
</organism>
<dbReference type="CDD" id="cd03216">
    <property type="entry name" value="ABC_Carb_Monos_I"/>
    <property type="match status" value="1"/>
</dbReference>
<evidence type="ECO:0000256" key="7">
    <source>
        <dbReference type="ARBA" id="ARBA00022967"/>
    </source>
</evidence>
<keyword evidence="6 10" id="KW-0067">ATP-binding</keyword>
<dbReference type="AlphaFoldDB" id="A0A6M8B0F8"/>
<evidence type="ECO:0000256" key="6">
    <source>
        <dbReference type="ARBA" id="ARBA00022840"/>
    </source>
</evidence>
<dbReference type="GO" id="GO:0005886">
    <property type="term" value="C:plasma membrane"/>
    <property type="evidence" value="ECO:0007669"/>
    <property type="project" value="UniProtKB-SubCell"/>
</dbReference>
<evidence type="ECO:0000313" key="11">
    <source>
        <dbReference type="Proteomes" id="UP000504752"/>
    </source>
</evidence>
<dbReference type="RefSeq" id="WP_159524191.1">
    <property type="nucleotide sequence ID" value="NZ_CP053642.1"/>
</dbReference>
<sequence>MTDSILEMRGISKSFPGVTVLKDVTLTLRPGEVHALMGENGAGKSTLMKILMGIHAPDAGSILIDGAQERITDPSRAIALGIAMIHQELNPVLDMPVYENIFLGRELRRGGLADHSGMRRRAAALLDSMGIGIRPDALMRSLSVAQCQQVEIAKALSAGARIIIMDEPTSAITDDDVEALFAQISALKGKGVGIIYISHKMDEIFRIADRITVLRDGELIRVDDASELDEKALITAMVGRALDDAFPKRRVPIGAPVLQVSDWAVDERIAGIDLEVRAGEILGIGGLVGAGRSELVESLFGMRAHRSGRMVKDGQEIMVRRPADAIRHGIALITEDRKRTGLNLEGSVAENIVLPSLGRLFGNGMVRSRVESRLADEHASRLGIRTPSVRRRCATLSGGNQQKVVLAKWLETDPDVIILDDPTRGIDIGAKRDIYELIGDLVERGKAVILISSEMGELLGLSDRVIVLAEGRMTGALDSSQFSQEAVMELASRF</sequence>
<keyword evidence="2" id="KW-0813">Transport</keyword>
<keyword evidence="7" id="KW-1278">Translocase</keyword>
<dbReference type="GO" id="GO:0005524">
    <property type="term" value="F:ATP binding"/>
    <property type="evidence" value="ECO:0007669"/>
    <property type="project" value="UniProtKB-KW"/>
</dbReference>
<dbReference type="InterPro" id="IPR017871">
    <property type="entry name" value="ABC_transporter-like_CS"/>
</dbReference>
<dbReference type="GO" id="GO:0016887">
    <property type="term" value="F:ATP hydrolysis activity"/>
    <property type="evidence" value="ECO:0007669"/>
    <property type="project" value="InterPro"/>
</dbReference>
<keyword evidence="4" id="KW-0677">Repeat</keyword>
<gene>
    <name evidence="10" type="ORF">HPC72_02140</name>
</gene>
<dbReference type="Pfam" id="PF00005">
    <property type="entry name" value="ABC_tran"/>
    <property type="match status" value="2"/>
</dbReference>
<dbReference type="PANTHER" id="PTHR43790:SF9">
    <property type="entry name" value="GALACTOFURANOSE TRANSPORTER ATP-BINDING PROTEIN YTFR"/>
    <property type="match status" value="1"/>
</dbReference>
<dbReference type="InterPro" id="IPR050107">
    <property type="entry name" value="ABC_carbohydrate_import_ATPase"/>
</dbReference>
<proteinExistence type="predicted"/>
<dbReference type="CDD" id="cd03215">
    <property type="entry name" value="ABC_Carb_Monos_II"/>
    <property type="match status" value="1"/>
</dbReference>
<accession>A0A6M8B0F8</accession>
<dbReference type="SMART" id="SM00382">
    <property type="entry name" value="AAA"/>
    <property type="match status" value="2"/>
</dbReference>
<keyword evidence="3" id="KW-1003">Cell membrane</keyword>
<dbReference type="InterPro" id="IPR027417">
    <property type="entry name" value="P-loop_NTPase"/>
</dbReference>
<evidence type="ECO:0000256" key="4">
    <source>
        <dbReference type="ARBA" id="ARBA00022737"/>
    </source>
</evidence>
<evidence type="ECO:0000256" key="5">
    <source>
        <dbReference type="ARBA" id="ARBA00022741"/>
    </source>
</evidence>
<evidence type="ECO:0000256" key="8">
    <source>
        <dbReference type="ARBA" id="ARBA00023136"/>
    </source>
</evidence>
<keyword evidence="11" id="KW-1185">Reference proteome</keyword>
<dbReference type="PROSITE" id="PS50893">
    <property type="entry name" value="ABC_TRANSPORTER_2"/>
    <property type="match status" value="2"/>
</dbReference>
<name>A0A6M8B0F8_9ACTO</name>
<dbReference type="FunFam" id="3.40.50.300:FF:000127">
    <property type="entry name" value="Ribose import ATP-binding protein RbsA"/>
    <property type="match status" value="1"/>
</dbReference>
<protein>
    <submittedName>
        <fullName evidence="10">Sugar ABC transporter ATP-binding protein</fullName>
    </submittedName>
</protein>
<evidence type="ECO:0000313" key="10">
    <source>
        <dbReference type="EMBL" id="QKD79212.1"/>
    </source>
</evidence>
<reference evidence="10 11" key="1">
    <citation type="submission" date="2020-05" db="EMBL/GenBank/DDBJ databases">
        <title>Actinomyces sp. zg-325.</title>
        <authorList>
            <person name="Yang C."/>
        </authorList>
    </citation>
    <scope>NUCLEOTIDE SEQUENCE [LARGE SCALE GENOMIC DNA]</scope>
    <source>
        <strain evidence="11">zg-325</strain>
    </source>
</reference>
<keyword evidence="5" id="KW-0547">Nucleotide-binding</keyword>
<evidence type="ECO:0000259" key="9">
    <source>
        <dbReference type="PROSITE" id="PS50893"/>
    </source>
</evidence>